<dbReference type="AlphaFoldDB" id="A0A914D7V9"/>
<proteinExistence type="predicted"/>
<feature type="region of interest" description="Disordered" evidence="1">
    <location>
        <begin position="162"/>
        <end position="181"/>
    </location>
</feature>
<accession>A0A914D7V9</accession>
<feature type="compositionally biased region" description="Polar residues" evidence="1">
    <location>
        <begin position="263"/>
        <end position="273"/>
    </location>
</feature>
<keyword evidence="2" id="KW-1185">Reference proteome</keyword>
<evidence type="ECO:0000313" key="3">
    <source>
        <dbReference type="WBParaSite" id="ACRNAN_scaffold20532.g20381.t1"/>
    </source>
</evidence>
<sequence>MGPNFSTPPNQLPTHVPTIQQNLPQQQIQPTSNTAAPIGHPNAYHQGQAVQPHPTSISNPHMNVIYSMQTPQMSIPISMANPSPYGHMPQDNIGQPQQQFPMSSGVQPHSTISNIHNTSMQPGNVLVGVQQGHFPAPSQLQSQTPAVHSIQAYHAFSLMPTRQNQQIQSGHPTQQMQSGHPIQQMQHQIAALPQHSSTSGHGSVLPQAPAQAHAFDPKSVIASQQSMSSNWAQHASMASMSSVSAANTMVATSKPPINMPSVHPQNNMRNTPPSDEKAANFQHLYSNNSLNAIPPQQPAMPQFFNTSVENQQKLERNHYAPSLPTSSPRPAATVLPIVQPSPAHSNPSVSVKNPENNTSCLCITNVSVMLVNIHN</sequence>
<organism evidence="2 3">
    <name type="scientific">Acrobeloides nanus</name>
    <dbReference type="NCBI Taxonomy" id="290746"/>
    <lineage>
        <taxon>Eukaryota</taxon>
        <taxon>Metazoa</taxon>
        <taxon>Ecdysozoa</taxon>
        <taxon>Nematoda</taxon>
        <taxon>Chromadorea</taxon>
        <taxon>Rhabditida</taxon>
        <taxon>Tylenchina</taxon>
        <taxon>Cephalobomorpha</taxon>
        <taxon>Cephaloboidea</taxon>
        <taxon>Cephalobidae</taxon>
        <taxon>Acrobeloides</taxon>
    </lineage>
</organism>
<evidence type="ECO:0000256" key="1">
    <source>
        <dbReference type="SAM" id="MobiDB-lite"/>
    </source>
</evidence>
<dbReference type="Proteomes" id="UP000887540">
    <property type="component" value="Unplaced"/>
</dbReference>
<feature type="region of interest" description="Disordered" evidence="1">
    <location>
        <begin position="26"/>
        <end position="53"/>
    </location>
</feature>
<reference evidence="3" key="1">
    <citation type="submission" date="2022-11" db="UniProtKB">
        <authorList>
            <consortium name="WormBaseParasite"/>
        </authorList>
    </citation>
    <scope>IDENTIFICATION</scope>
</reference>
<name>A0A914D7V9_9BILA</name>
<protein>
    <submittedName>
        <fullName evidence="3">Uncharacterized protein</fullName>
    </submittedName>
</protein>
<dbReference type="WBParaSite" id="ACRNAN_scaffold20532.g20381.t1">
    <property type="protein sequence ID" value="ACRNAN_scaffold20532.g20381.t1"/>
    <property type="gene ID" value="ACRNAN_scaffold20532.g20381"/>
</dbReference>
<feature type="region of interest" description="Disordered" evidence="1">
    <location>
        <begin position="252"/>
        <end position="277"/>
    </location>
</feature>
<evidence type="ECO:0000313" key="2">
    <source>
        <dbReference type="Proteomes" id="UP000887540"/>
    </source>
</evidence>